<gene>
    <name evidence="2" type="ORF">FB473_000384</name>
</gene>
<keyword evidence="3" id="KW-1185">Reference proteome</keyword>
<evidence type="ECO:0000313" key="3">
    <source>
        <dbReference type="Proteomes" id="UP000749311"/>
    </source>
</evidence>
<evidence type="ECO:0000256" key="1">
    <source>
        <dbReference type="SAM" id="SignalP"/>
    </source>
</evidence>
<organism evidence="2 3">
    <name type="scientific">Brooklawnia cerclae</name>
    <dbReference type="NCBI Taxonomy" id="349934"/>
    <lineage>
        <taxon>Bacteria</taxon>
        <taxon>Bacillati</taxon>
        <taxon>Actinomycetota</taxon>
        <taxon>Actinomycetes</taxon>
        <taxon>Propionibacteriales</taxon>
        <taxon>Propionibacteriaceae</taxon>
        <taxon>Brooklawnia</taxon>
    </lineage>
</organism>
<keyword evidence="1" id="KW-0732">Signal</keyword>
<feature type="chain" id="PRO_5047543942" evidence="1">
    <location>
        <begin position="26"/>
        <end position="221"/>
    </location>
</feature>
<protein>
    <submittedName>
        <fullName evidence="2">Uncharacterized protein</fullName>
    </submittedName>
</protein>
<comment type="caution">
    <text evidence="2">The sequence shown here is derived from an EMBL/GenBank/DDBJ whole genome shotgun (WGS) entry which is preliminary data.</text>
</comment>
<evidence type="ECO:0000313" key="2">
    <source>
        <dbReference type="EMBL" id="NIH55739.1"/>
    </source>
</evidence>
<accession>A0ABX0SCW6</accession>
<sequence>MNFGKRISFAAELIAVLTLTACSSAMPIPSEPLPRISEYTPSTQDWELLEQSKAAFAKGYGIVDPPDFEVITWINPEDVPNIRVPCIRALGTSVTATEDGYQITSPNDRQAELDHLAEYQCFAQYPVRQDIRRPPEGDEIKQVYDHLENNFIPCLNEAGYPGLRLPSYGTFADSMKRSELEVAQDLWNQLVSLYPDEDENTLSSAYLSCPQRPDGFRTYQK</sequence>
<reference evidence="2 3" key="1">
    <citation type="submission" date="2020-02" db="EMBL/GenBank/DDBJ databases">
        <title>Sequencing the genomes of 1000 actinobacteria strains.</title>
        <authorList>
            <person name="Klenk H.-P."/>
        </authorList>
    </citation>
    <scope>NUCLEOTIDE SEQUENCE [LARGE SCALE GENOMIC DNA]</scope>
    <source>
        <strain evidence="2 3">DSM 19609</strain>
    </source>
</reference>
<feature type="signal peptide" evidence="1">
    <location>
        <begin position="1"/>
        <end position="25"/>
    </location>
</feature>
<dbReference type="EMBL" id="JAAMOZ010000001">
    <property type="protein sequence ID" value="NIH55739.1"/>
    <property type="molecule type" value="Genomic_DNA"/>
</dbReference>
<dbReference type="Proteomes" id="UP000749311">
    <property type="component" value="Unassembled WGS sequence"/>
</dbReference>
<proteinExistence type="predicted"/>
<name>A0ABX0SCW6_9ACTN</name>
<dbReference type="RefSeq" id="WP_167164326.1">
    <property type="nucleotide sequence ID" value="NZ_BAAAOO010000017.1"/>
</dbReference>